<evidence type="ECO:0000259" key="7">
    <source>
        <dbReference type="PROSITE" id="PS50835"/>
    </source>
</evidence>
<keyword evidence="4" id="KW-1015">Disulfide bond</keyword>
<evidence type="ECO:0000313" key="8">
    <source>
        <dbReference type="EMBL" id="RWS27852.1"/>
    </source>
</evidence>
<dbReference type="Gene3D" id="2.60.40.10">
    <property type="entry name" value="Immunoglobulins"/>
    <property type="match status" value="3"/>
</dbReference>
<keyword evidence="5" id="KW-0325">Glycoprotein</keyword>
<dbReference type="SMART" id="SM00369">
    <property type="entry name" value="LRR_TYP"/>
    <property type="match status" value="16"/>
</dbReference>
<dbReference type="SUPFAM" id="SSF52058">
    <property type="entry name" value="L domain-like"/>
    <property type="match status" value="2"/>
</dbReference>
<keyword evidence="9" id="KW-1185">Reference proteome</keyword>
<dbReference type="InterPro" id="IPR001611">
    <property type="entry name" value="Leu-rich_rpt"/>
</dbReference>
<keyword evidence="3" id="KW-0677">Repeat</keyword>
<keyword evidence="1" id="KW-0433">Leucine-rich repeat</keyword>
<name>A0A443SK50_9ACAR</name>
<dbReference type="FunFam" id="3.80.10.10:FF:001360">
    <property type="entry name" value="Uncharacterized protein"/>
    <property type="match status" value="1"/>
</dbReference>
<reference evidence="8 9" key="1">
    <citation type="journal article" date="2018" name="Gigascience">
        <title>Genomes of trombidid mites reveal novel predicted allergens and laterally-transferred genes associated with secondary metabolism.</title>
        <authorList>
            <person name="Dong X."/>
            <person name="Chaisiri K."/>
            <person name="Xia D."/>
            <person name="Armstrong S.D."/>
            <person name="Fang Y."/>
            <person name="Donnelly M.J."/>
            <person name="Kadowaki T."/>
            <person name="McGarry J.W."/>
            <person name="Darby A.C."/>
            <person name="Makepeace B.L."/>
        </authorList>
    </citation>
    <scope>NUCLEOTIDE SEQUENCE [LARGE SCALE GENOMIC DNA]</scope>
    <source>
        <strain evidence="8">UoL-UT</strain>
    </source>
</reference>
<dbReference type="PANTHER" id="PTHR45842">
    <property type="entry name" value="SYNAPTIC ADHESION-LIKE MOLECULE SALM"/>
    <property type="match status" value="1"/>
</dbReference>
<dbReference type="Gene3D" id="3.80.10.10">
    <property type="entry name" value="Ribonuclease Inhibitor"/>
    <property type="match status" value="4"/>
</dbReference>
<keyword evidence="6" id="KW-0472">Membrane</keyword>
<dbReference type="PROSITE" id="PS50835">
    <property type="entry name" value="IG_LIKE"/>
    <property type="match status" value="3"/>
</dbReference>
<feature type="transmembrane region" description="Helical" evidence="6">
    <location>
        <begin position="70"/>
        <end position="87"/>
    </location>
</feature>
<dbReference type="SMART" id="SM00013">
    <property type="entry name" value="LRRNT"/>
    <property type="match status" value="1"/>
</dbReference>
<dbReference type="InterPro" id="IPR013098">
    <property type="entry name" value="Ig_I-set"/>
</dbReference>
<dbReference type="EMBL" id="NCKV01001733">
    <property type="protein sequence ID" value="RWS27852.1"/>
    <property type="molecule type" value="Genomic_DNA"/>
</dbReference>
<feature type="domain" description="Ig-like" evidence="7">
    <location>
        <begin position="786"/>
        <end position="874"/>
    </location>
</feature>
<dbReference type="Pfam" id="PF13855">
    <property type="entry name" value="LRR_8"/>
    <property type="match status" value="4"/>
</dbReference>
<dbReference type="SMART" id="SM00409">
    <property type="entry name" value="IG"/>
    <property type="match status" value="3"/>
</dbReference>
<accession>A0A443SK50</accession>
<dbReference type="InterPro" id="IPR003599">
    <property type="entry name" value="Ig_sub"/>
</dbReference>
<evidence type="ECO:0000256" key="5">
    <source>
        <dbReference type="ARBA" id="ARBA00023180"/>
    </source>
</evidence>
<sequence length="935" mass="104990">MEVTVTASDENLFHLRKSPRGQEASKNATDAVCAINDFHCGKRDLKQDCGHMCATPSEVRSRLGPRLHRFGYGIYLIFLLLPLSAAFRNGESNELSSGYTQCSKSCSCLGSFVDCSKRRLSRIPVDIPNWAEKLDLSHNSIADIVDGSLTGLPLLKTIDLSYNKLKQINGNWFTNNSHSSVPELQELRLNNNLLLHFPIVHNLPNLNVLIVHHNNISTLLNSSLDVYRNLKYLDLSSNRVTNIPPDFFNSSTLLTLHLTNNKLSVIEKGAFDSLPELEKLKLGKNRLSSFPKDLFRKLSKLKDLDLTRNKLRQIEGLTFLGLDKLQNLKIKRNQLTYLLDGAFYELGSLQNLHLDHNNLTHIRKGWLYGLSNLKQLQLSYNNISVIDGDGWDFCKRLWQLDVSHNHLHSVKKDTLSRLNVLQYLYLNHNEISFIEDGSFASMSSLALLELSHNQISWLLEDTNGPFIGLEKLDHLGLSYNHIKSIAKLAFSGISRLRTLDLSHNPITSIDNEAFAFKNLIELRLDSSQLICDCNIKSFALWFKNETLIGSKHQVSEAKCKHPKYLANKALVDVNPEDFTCDDFPKPYVIEDPKTQIALKGSNTSLVCKAASSSSQMTFEWRKDNIVVDEKESKNSIETFAHTTSNETVTEYTSYLHLIDTRNEDEGKYQCVISNQFGTAYSLKATITVNIMPIFTKVPVDITVKIGNTAKLECAAKGYPVPEIAWKKDGGDDFPAARERRMHVMPSDDVFFIVEAKAADTGVYSCTAKNEAGTVVVNASLTVLEIPAVVKKMKDKEARVGETAVLECKAVGSPKPVVMWKKDDDEMIATDRHFLTMDNQLLIIAEVQLSDSGKYSCEMNNVVGSARDSAYLKVEENELKVVSYNHSSSDSVVGWIVSNLQVVAITVIVVVICIVITSLCWVIIIFKTRKRGDDYE</sequence>
<keyword evidence="6" id="KW-1133">Transmembrane helix</keyword>
<dbReference type="InterPro" id="IPR036179">
    <property type="entry name" value="Ig-like_dom_sf"/>
</dbReference>
<dbReference type="InterPro" id="IPR013783">
    <property type="entry name" value="Ig-like_fold"/>
</dbReference>
<evidence type="ECO:0000256" key="1">
    <source>
        <dbReference type="ARBA" id="ARBA00022614"/>
    </source>
</evidence>
<keyword evidence="2" id="KW-0732">Signal</keyword>
<evidence type="ECO:0000256" key="4">
    <source>
        <dbReference type="ARBA" id="ARBA00023157"/>
    </source>
</evidence>
<dbReference type="OrthoDB" id="5917255at2759"/>
<evidence type="ECO:0000313" key="9">
    <source>
        <dbReference type="Proteomes" id="UP000288716"/>
    </source>
</evidence>
<dbReference type="PANTHER" id="PTHR45842:SF21">
    <property type="entry name" value="IG-LIKE DOMAIN-CONTAINING PROTEIN"/>
    <property type="match status" value="1"/>
</dbReference>
<feature type="domain" description="Ig-like" evidence="7">
    <location>
        <begin position="586"/>
        <end position="687"/>
    </location>
</feature>
<dbReference type="InterPro" id="IPR000372">
    <property type="entry name" value="LRRNT"/>
</dbReference>
<evidence type="ECO:0000256" key="6">
    <source>
        <dbReference type="SAM" id="Phobius"/>
    </source>
</evidence>
<dbReference type="SUPFAM" id="SSF48726">
    <property type="entry name" value="Immunoglobulin"/>
    <property type="match status" value="3"/>
</dbReference>
<feature type="transmembrane region" description="Helical" evidence="6">
    <location>
        <begin position="901"/>
        <end position="925"/>
    </location>
</feature>
<dbReference type="InterPro" id="IPR003591">
    <property type="entry name" value="Leu-rich_rpt_typical-subtyp"/>
</dbReference>
<feature type="domain" description="Ig-like" evidence="7">
    <location>
        <begin position="692"/>
        <end position="781"/>
    </location>
</feature>
<evidence type="ECO:0000256" key="2">
    <source>
        <dbReference type="ARBA" id="ARBA00022729"/>
    </source>
</evidence>
<proteinExistence type="predicted"/>
<dbReference type="VEuPathDB" id="VectorBase:LDEU004187"/>
<dbReference type="InterPro" id="IPR003598">
    <property type="entry name" value="Ig_sub2"/>
</dbReference>
<dbReference type="FunFam" id="2.60.40.10:FF:000150">
    <property type="entry name" value="Leucine rich repeats and immunoglobulin like domains 3"/>
    <property type="match status" value="1"/>
</dbReference>
<dbReference type="AlphaFoldDB" id="A0A443SK50"/>
<organism evidence="8 9">
    <name type="scientific">Leptotrombidium deliense</name>
    <dbReference type="NCBI Taxonomy" id="299467"/>
    <lineage>
        <taxon>Eukaryota</taxon>
        <taxon>Metazoa</taxon>
        <taxon>Ecdysozoa</taxon>
        <taxon>Arthropoda</taxon>
        <taxon>Chelicerata</taxon>
        <taxon>Arachnida</taxon>
        <taxon>Acari</taxon>
        <taxon>Acariformes</taxon>
        <taxon>Trombidiformes</taxon>
        <taxon>Prostigmata</taxon>
        <taxon>Anystina</taxon>
        <taxon>Parasitengona</taxon>
        <taxon>Trombiculoidea</taxon>
        <taxon>Trombiculidae</taxon>
        <taxon>Leptotrombidium</taxon>
    </lineage>
</organism>
<dbReference type="InterPro" id="IPR050467">
    <property type="entry name" value="LRFN"/>
</dbReference>
<dbReference type="STRING" id="299467.A0A443SK50"/>
<dbReference type="SMART" id="SM00408">
    <property type="entry name" value="IGc2"/>
    <property type="match status" value="3"/>
</dbReference>
<protein>
    <submittedName>
        <fullName evidence="8">Leucine-rich repeats and immunoglobulin-like domains protein 3</fullName>
    </submittedName>
</protein>
<dbReference type="Proteomes" id="UP000288716">
    <property type="component" value="Unassembled WGS sequence"/>
</dbReference>
<dbReference type="InterPro" id="IPR007110">
    <property type="entry name" value="Ig-like_dom"/>
</dbReference>
<dbReference type="InterPro" id="IPR032675">
    <property type="entry name" value="LRR_dom_sf"/>
</dbReference>
<comment type="caution">
    <text evidence="8">The sequence shown here is derived from an EMBL/GenBank/DDBJ whole genome shotgun (WGS) entry which is preliminary data.</text>
</comment>
<dbReference type="Pfam" id="PF07679">
    <property type="entry name" value="I-set"/>
    <property type="match status" value="2"/>
</dbReference>
<keyword evidence="6" id="KW-0812">Transmembrane</keyword>
<gene>
    <name evidence="8" type="ORF">B4U80_00960</name>
</gene>
<dbReference type="PROSITE" id="PS51450">
    <property type="entry name" value="LRR"/>
    <property type="match status" value="5"/>
</dbReference>
<dbReference type="Pfam" id="PF13927">
    <property type="entry name" value="Ig_3"/>
    <property type="match status" value="1"/>
</dbReference>
<dbReference type="FunFam" id="3.80.10.10:FF:000770">
    <property type="entry name" value="Uncharacterized protein"/>
    <property type="match status" value="1"/>
</dbReference>
<evidence type="ECO:0000256" key="3">
    <source>
        <dbReference type="ARBA" id="ARBA00022737"/>
    </source>
</evidence>
<dbReference type="FunFam" id="2.60.40.10:FF:000161">
    <property type="entry name" value="Leucine rich repeats and immunoglobulin like domains 2"/>
    <property type="match status" value="1"/>
</dbReference>
<dbReference type="SMART" id="SM00365">
    <property type="entry name" value="LRR_SD22"/>
    <property type="match status" value="6"/>
</dbReference>